<name>A0AAD6YB88_9AGAR</name>
<dbReference type="Proteomes" id="UP001219525">
    <property type="component" value="Unassembled WGS sequence"/>
</dbReference>
<gene>
    <name evidence="2" type="ORF">GGX14DRAFT_534701</name>
</gene>
<proteinExistence type="predicted"/>
<dbReference type="EMBL" id="JARJCW010000026">
    <property type="protein sequence ID" value="KAJ7211379.1"/>
    <property type="molecule type" value="Genomic_DNA"/>
</dbReference>
<feature type="region of interest" description="Disordered" evidence="1">
    <location>
        <begin position="181"/>
        <end position="205"/>
    </location>
</feature>
<evidence type="ECO:0000313" key="3">
    <source>
        <dbReference type="Proteomes" id="UP001219525"/>
    </source>
</evidence>
<evidence type="ECO:0000313" key="2">
    <source>
        <dbReference type="EMBL" id="KAJ7211379.1"/>
    </source>
</evidence>
<reference evidence="2" key="1">
    <citation type="submission" date="2023-03" db="EMBL/GenBank/DDBJ databases">
        <title>Massive genome expansion in bonnet fungi (Mycena s.s.) driven by repeated elements and novel gene families across ecological guilds.</title>
        <authorList>
            <consortium name="Lawrence Berkeley National Laboratory"/>
            <person name="Harder C.B."/>
            <person name="Miyauchi S."/>
            <person name="Viragh M."/>
            <person name="Kuo A."/>
            <person name="Thoen E."/>
            <person name="Andreopoulos B."/>
            <person name="Lu D."/>
            <person name="Skrede I."/>
            <person name="Drula E."/>
            <person name="Henrissat B."/>
            <person name="Morin E."/>
            <person name="Kohler A."/>
            <person name="Barry K."/>
            <person name="LaButti K."/>
            <person name="Morin E."/>
            <person name="Salamov A."/>
            <person name="Lipzen A."/>
            <person name="Mereny Z."/>
            <person name="Hegedus B."/>
            <person name="Baldrian P."/>
            <person name="Stursova M."/>
            <person name="Weitz H."/>
            <person name="Taylor A."/>
            <person name="Grigoriev I.V."/>
            <person name="Nagy L.G."/>
            <person name="Martin F."/>
            <person name="Kauserud H."/>
        </authorList>
    </citation>
    <scope>NUCLEOTIDE SEQUENCE</scope>
    <source>
        <strain evidence="2">9144</strain>
    </source>
</reference>
<dbReference type="SUPFAM" id="SSF50494">
    <property type="entry name" value="Trypsin-like serine proteases"/>
    <property type="match status" value="1"/>
</dbReference>
<sequence length="630" mass="70581">MPVGQLHLCPLHLELTLPALTGLENYVNTPEFDITCSQKQRELFLSSDNGDFSDFSDFSDDDGLYTRSESISTTAPDENQSRKISKFESYFYYCGLNMKGRWPNLLMRDSSDIFLEPTGPHALVRPMRLTSVPEDHDFAKRGLWEKVRDRVAMFLVRNDVRVSSVDFVRFHWVNKMEDREIDSEEEDAVEAEEDEKKEEGAADDDDLETAYASMALIKPVKEGDDYYTNPTVWIGILPETLTSDRAFKLMGEIRTFLDSLAVKNVDIAFRESLAHSLVASGPELYAPVESGDPLKDFIDNVSVALSLPISGRKTAMQGTMGPYFHRDGKLYAITARHNLFLANDGNPLYKYDGSAPKREVVVMGNPAFTNYQNSIQARIGTLNDAVESLELQIDSLRKRVATGIGLPGTRNRLEESEAEEIKIRRQIVSLKQFFRYTRDICVIELDKSKFRHFIGNVLSLGPEYSPSYLTSLVLERLDAPSNFKYPQYGLLNLRGMLEGEQGTVKLQRDAIRRVLKRGFTTKTTVGTLGNFQSFVCKYFLISGGTLESIELPILSHENDTGTFSKGGDSGALIVSPKGEFVGLLTGGASKGTDGSDITYATPFDWVWKLVLEEFPGANLYWDDIAAFLAA</sequence>
<evidence type="ECO:0000256" key="1">
    <source>
        <dbReference type="SAM" id="MobiDB-lite"/>
    </source>
</evidence>
<protein>
    <submittedName>
        <fullName evidence="2">Uncharacterized protein</fullName>
    </submittedName>
</protein>
<comment type="caution">
    <text evidence="2">The sequence shown here is derived from an EMBL/GenBank/DDBJ whole genome shotgun (WGS) entry which is preliminary data.</text>
</comment>
<organism evidence="2 3">
    <name type="scientific">Mycena pura</name>
    <dbReference type="NCBI Taxonomy" id="153505"/>
    <lineage>
        <taxon>Eukaryota</taxon>
        <taxon>Fungi</taxon>
        <taxon>Dikarya</taxon>
        <taxon>Basidiomycota</taxon>
        <taxon>Agaricomycotina</taxon>
        <taxon>Agaricomycetes</taxon>
        <taxon>Agaricomycetidae</taxon>
        <taxon>Agaricales</taxon>
        <taxon>Marasmiineae</taxon>
        <taxon>Mycenaceae</taxon>
        <taxon>Mycena</taxon>
    </lineage>
</organism>
<dbReference type="AlphaFoldDB" id="A0AAD6YB88"/>
<keyword evidence="3" id="KW-1185">Reference proteome</keyword>
<accession>A0AAD6YB88</accession>
<dbReference type="InterPro" id="IPR009003">
    <property type="entry name" value="Peptidase_S1_PA"/>
</dbReference>